<dbReference type="Proteomes" id="UP000218151">
    <property type="component" value="Unassembled WGS sequence"/>
</dbReference>
<name>A0A2A2SC39_9SPHN</name>
<evidence type="ECO:0000259" key="6">
    <source>
        <dbReference type="Pfam" id="PF00108"/>
    </source>
</evidence>
<evidence type="ECO:0000256" key="1">
    <source>
        <dbReference type="ARBA" id="ARBA00010982"/>
    </source>
</evidence>
<protein>
    <submittedName>
        <fullName evidence="8">Acetyl-CoA acetyltransferase</fullName>
    </submittedName>
</protein>
<feature type="domain" description="Thiolase N-terminal" evidence="6">
    <location>
        <begin position="19"/>
        <end position="269"/>
    </location>
</feature>
<evidence type="ECO:0000313" key="8">
    <source>
        <dbReference type="EMBL" id="PAX06783.1"/>
    </source>
</evidence>
<feature type="active site" description="Proton acceptor" evidence="4">
    <location>
        <position position="358"/>
    </location>
</feature>
<dbReference type="InterPro" id="IPR016039">
    <property type="entry name" value="Thiolase-like"/>
</dbReference>
<sequence length="405" mass="42665">MAGPGEPIAYIPYGAYWSTPFARWQGSFADLHSLRFAAWTAERALARRGVDGARLDAGVLGFSVPQRGSFYGLPYVAGLMGMGHLAGPTIMQACATSLRCVSYAAGEVASGGAEAVLALTCDRVSNGPQITYPRPRAPGGAGEQETWVLDNFARDPFAGVAMVETAERVAAKYQVTRDEQDEITLRRQGQYADALADDRAFHRRYMDLPFETPDARFAKVAGLLDGDEGVQPPDEAKLRALKPVTEGGTVTHAGQTHPADGAAGLVVAGRDRARALARAPVEVAILGFGQARVAPAMMPEAPVPAARRALEAAGVGMGAVDAVKSHNPFAVNDAVFARETGFPVERMNNYGCSLIWGHPQGPTGMRGLVELIEELEMRGGGVGLFQGCAAGDTAMAAVVRVGDAR</sequence>
<evidence type="ECO:0000256" key="4">
    <source>
        <dbReference type="PIRSR" id="PIRSR000429-1"/>
    </source>
</evidence>
<dbReference type="SUPFAM" id="SSF53901">
    <property type="entry name" value="Thiolase-like"/>
    <property type="match status" value="2"/>
</dbReference>
<keyword evidence="2 5" id="KW-0808">Transferase</keyword>
<keyword evidence="3 5" id="KW-0012">Acyltransferase</keyword>
<accession>A0A2A2SC39</accession>
<dbReference type="Pfam" id="PF00108">
    <property type="entry name" value="Thiolase_N"/>
    <property type="match status" value="1"/>
</dbReference>
<dbReference type="Gene3D" id="3.40.47.10">
    <property type="match status" value="2"/>
</dbReference>
<keyword evidence="9" id="KW-1185">Reference proteome</keyword>
<comment type="caution">
    <text evidence="8">The sequence shown here is derived from an EMBL/GenBank/DDBJ whole genome shotgun (WGS) entry which is preliminary data.</text>
</comment>
<dbReference type="PANTHER" id="PTHR18919:SF107">
    <property type="entry name" value="ACETYL-COA ACETYLTRANSFERASE, CYTOSOLIC"/>
    <property type="match status" value="1"/>
</dbReference>
<dbReference type="Pfam" id="PF02803">
    <property type="entry name" value="Thiolase_C"/>
    <property type="match status" value="1"/>
</dbReference>
<dbReference type="CDD" id="cd00751">
    <property type="entry name" value="thiolase"/>
    <property type="match status" value="1"/>
</dbReference>
<dbReference type="RefSeq" id="WP_095999528.1">
    <property type="nucleotide sequence ID" value="NZ_NSLI01000005.1"/>
</dbReference>
<organism evidence="8 9">
    <name type="scientific">Sphingomonas lenta</name>
    <dbReference type="NCBI Taxonomy" id="1141887"/>
    <lineage>
        <taxon>Bacteria</taxon>
        <taxon>Pseudomonadati</taxon>
        <taxon>Pseudomonadota</taxon>
        <taxon>Alphaproteobacteria</taxon>
        <taxon>Sphingomonadales</taxon>
        <taxon>Sphingomonadaceae</taxon>
        <taxon>Sphingomonas</taxon>
    </lineage>
</organism>
<dbReference type="InterPro" id="IPR020616">
    <property type="entry name" value="Thiolase_N"/>
</dbReference>
<dbReference type="AlphaFoldDB" id="A0A2A2SC39"/>
<evidence type="ECO:0000256" key="5">
    <source>
        <dbReference type="RuleBase" id="RU003557"/>
    </source>
</evidence>
<evidence type="ECO:0000313" key="9">
    <source>
        <dbReference type="Proteomes" id="UP000218151"/>
    </source>
</evidence>
<dbReference type="PANTHER" id="PTHR18919">
    <property type="entry name" value="ACETYL-COA C-ACYLTRANSFERASE"/>
    <property type="match status" value="1"/>
</dbReference>
<dbReference type="PIRSF" id="PIRSF000429">
    <property type="entry name" value="Ac-CoA_Ac_transf"/>
    <property type="match status" value="1"/>
</dbReference>
<dbReference type="EMBL" id="NSLI01000005">
    <property type="protein sequence ID" value="PAX06783.1"/>
    <property type="molecule type" value="Genomic_DNA"/>
</dbReference>
<evidence type="ECO:0000256" key="2">
    <source>
        <dbReference type="ARBA" id="ARBA00022679"/>
    </source>
</evidence>
<feature type="active site" description="Proton acceptor" evidence="4">
    <location>
        <position position="388"/>
    </location>
</feature>
<dbReference type="OrthoDB" id="9764638at2"/>
<feature type="domain" description="Thiolase C-terminal" evidence="7">
    <location>
        <begin position="283"/>
        <end position="400"/>
    </location>
</feature>
<reference evidence="9" key="1">
    <citation type="submission" date="2017-09" db="EMBL/GenBank/DDBJ databases">
        <authorList>
            <person name="Feng G."/>
            <person name="Zhu H."/>
        </authorList>
    </citation>
    <scope>NUCLEOTIDE SEQUENCE [LARGE SCALE GENOMIC DNA]</scope>
    <source>
        <strain evidence="9">1PNM-20</strain>
    </source>
</reference>
<evidence type="ECO:0000259" key="7">
    <source>
        <dbReference type="Pfam" id="PF02803"/>
    </source>
</evidence>
<comment type="similarity">
    <text evidence="1 5">Belongs to the thiolase-like superfamily. Thiolase family.</text>
</comment>
<dbReference type="InterPro" id="IPR020617">
    <property type="entry name" value="Thiolase_C"/>
</dbReference>
<gene>
    <name evidence="8" type="ORF">CKY28_16825</name>
</gene>
<dbReference type="GO" id="GO:0003988">
    <property type="term" value="F:acetyl-CoA C-acyltransferase activity"/>
    <property type="evidence" value="ECO:0007669"/>
    <property type="project" value="UniProtKB-ARBA"/>
</dbReference>
<proteinExistence type="inferred from homology"/>
<dbReference type="InterPro" id="IPR002155">
    <property type="entry name" value="Thiolase"/>
</dbReference>
<feature type="active site" description="Acyl-thioester intermediate" evidence="4">
    <location>
        <position position="94"/>
    </location>
</feature>
<evidence type="ECO:0000256" key="3">
    <source>
        <dbReference type="ARBA" id="ARBA00023315"/>
    </source>
</evidence>